<dbReference type="InterPro" id="IPR025337">
    <property type="entry name" value="Questin_oxidase-like"/>
</dbReference>
<gene>
    <name evidence="2" type="ORF">RM574_21980</name>
</gene>
<keyword evidence="1" id="KW-0560">Oxidoreductase</keyword>
<dbReference type="RefSeq" id="WP_093854162.1">
    <property type="nucleotide sequence ID" value="NZ_JAVRER010000039.1"/>
</dbReference>
<evidence type="ECO:0000256" key="1">
    <source>
        <dbReference type="ARBA" id="ARBA00023002"/>
    </source>
</evidence>
<accession>A0ABD5E9S9</accession>
<dbReference type="Proteomes" id="UP001183607">
    <property type="component" value="Unassembled WGS sequence"/>
</dbReference>
<dbReference type="EMBL" id="JAVRER010000039">
    <property type="protein sequence ID" value="MDT0418159.1"/>
    <property type="molecule type" value="Genomic_DNA"/>
</dbReference>
<organism evidence="2 3">
    <name type="scientific">Streptomyces evansiae</name>
    <dbReference type="NCBI Taxonomy" id="3075535"/>
    <lineage>
        <taxon>Bacteria</taxon>
        <taxon>Bacillati</taxon>
        <taxon>Actinomycetota</taxon>
        <taxon>Actinomycetes</taxon>
        <taxon>Kitasatosporales</taxon>
        <taxon>Streptomycetaceae</taxon>
        <taxon>Streptomyces</taxon>
    </lineage>
</organism>
<dbReference type="Pfam" id="PF14027">
    <property type="entry name" value="Questin_oxidase"/>
    <property type="match status" value="1"/>
</dbReference>
<comment type="caution">
    <text evidence="2">The sequence shown here is derived from an EMBL/GenBank/DDBJ whole genome shotgun (WGS) entry which is preliminary data.</text>
</comment>
<proteinExistence type="predicted"/>
<reference evidence="3" key="1">
    <citation type="submission" date="2023-07" db="EMBL/GenBank/DDBJ databases">
        <title>30 novel species of actinomycetes from the DSMZ collection.</title>
        <authorList>
            <person name="Nouioui I."/>
        </authorList>
    </citation>
    <scope>NUCLEOTIDE SEQUENCE [LARGE SCALE GENOMIC DNA]</scope>
    <source>
        <strain evidence="3">DSM 41982</strain>
    </source>
</reference>
<dbReference type="AlphaFoldDB" id="A0ABD5E9S9"/>
<name>A0ABD5E9S9_9ACTN</name>
<evidence type="ECO:0000313" key="3">
    <source>
        <dbReference type="Proteomes" id="UP001183607"/>
    </source>
</evidence>
<dbReference type="GO" id="GO:0016491">
    <property type="term" value="F:oxidoreductase activity"/>
    <property type="evidence" value="ECO:0007669"/>
    <property type="project" value="UniProtKB-KW"/>
</dbReference>
<protein>
    <submittedName>
        <fullName evidence="2">Questin oxidase family protein</fullName>
    </submittedName>
</protein>
<evidence type="ECO:0000313" key="2">
    <source>
        <dbReference type="EMBL" id="MDT0418159.1"/>
    </source>
</evidence>
<sequence length="355" mass="37931">MLDEALERLHATGPERNGWLSNHAPMAVEALVRGGHGGTVHRWVDRYRDKLEQAPSSYARVTEENWREAMGDPRRIADWTTYFGVRLAEAPWRTVLATWWPRLLPGIAAGATHPVIRTGHAVRTLLATEADSSGGRAAAEAVRDPAGPRLAELAHALGYWAARSQPLPPVRALASYASAGEALDAVPAVASQSGGIRERLARLDAFPVWPAAGLRGPEEAAERLRELVAAAVRRYATHAHGEPVMLVHAATAPNAVLRVLPALPSGLWAPSVSAAWAASAAVTAAYGPGRAASWQALGREAEVLDRDEVFARAAAHGDEHAVKFADTALDPALHLTDPQARAAALRAVELIEPVW</sequence>